<evidence type="ECO:0000313" key="2">
    <source>
        <dbReference type="EMBL" id="GIX64339.1"/>
    </source>
</evidence>
<organism evidence="2 3">
    <name type="scientific">Babesia caballi</name>
    <dbReference type="NCBI Taxonomy" id="5871"/>
    <lineage>
        <taxon>Eukaryota</taxon>
        <taxon>Sar</taxon>
        <taxon>Alveolata</taxon>
        <taxon>Apicomplexa</taxon>
        <taxon>Aconoidasida</taxon>
        <taxon>Piroplasmida</taxon>
        <taxon>Babesiidae</taxon>
        <taxon>Babesia</taxon>
    </lineage>
</organism>
<accession>A0AAV4LX24</accession>
<proteinExistence type="predicted"/>
<name>A0AAV4LX24_BABCB</name>
<evidence type="ECO:0000256" key="1">
    <source>
        <dbReference type="SAM" id="MobiDB-lite"/>
    </source>
</evidence>
<feature type="region of interest" description="Disordered" evidence="1">
    <location>
        <begin position="293"/>
        <end position="317"/>
    </location>
</feature>
<feature type="compositionally biased region" description="Gly residues" evidence="1">
    <location>
        <begin position="300"/>
        <end position="316"/>
    </location>
</feature>
<dbReference type="AlphaFoldDB" id="A0AAV4LX24"/>
<keyword evidence="3" id="KW-1185">Reference proteome</keyword>
<dbReference type="Proteomes" id="UP001497744">
    <property type="component" value="Unassembled WGS sequence"/>
</dbReference>
<dbReference type="RefSeq" id="XP_067716408.1">
    <property type="nucleotide sequence ID" value="XM_067860307.1"/>
</dbReference>
<reference evidence="2 3" key="1">
    <citation type="submission" date="2021-06" db="EMBL/GenBank/DDBJ databases">
        <title>Genome sequence of Babesia caballi.</title>
        <authorList>
            <person name="Yamagishi J."/>
            <person name="Kidaka T."/>
            <person name="Ochi A."/>
        </authorList>
    </citation>
    <scope>NUCLEOTIDE SEQUENCE [LARGE SCALE GENOMIC DNA]</scope>
    <source>
        <strain evidence="2">USDA-D6B2</strain>
    </source>
</reference>
<protein>
    <submittedName>
        <fullName evidence="2">YqgE/AlgH family protein</fullName>
    </submittedName>
</protein>
<evidence type="ECO:0000313" key="3">
    <source>
        <dbReference type="Proteomes" id="UP001497744"/>
    </source>
</evidence>
<dbReference type="GeneID" id="94195820"/>
<dbReference type="EMBL" id="BPLF01000003">
    <property type="protein sequence ID" value="GIX64339.1"/>
    <property type="molecule type" value="Genomic_DNA"/>
</dbReference>
<gene>
    <name evidence="2" type="ORF">BcabD6B2_37740</name>
</gene>
<comment type="caution">
    <text evidence="2">The sequence shown here is derived from an EMBL/GenBank/DDBJ whole genome shotgun (WGS) entry which is preliminary data.</text>
</comment>
<sequence>MCAPLICVNIRGQEPLAVEVRSQGATAKRQIAPSAAIIVTPPVDIGEGLVVKRKTAEEDPGALSSFIITTHFAPLGFIVERRICYSLKLGDEGSGGVADRGEDGGVGVILKCIVCFKLVDITVYRIRKPLEEADDEVQHGVTDLVPRDVSGQNAAAGDFRCTVTITILIPNELLKPLGQLGNETTRTSRCQSLSNLIKLLLTKPGIRHLNFTKKLLNLRGEAIGTILAATSILPRDPQGPVYRLLQTYDISLPPDEVAEGGLSMSKGGTRSTYSKQAVDKGLGATEVEDVGSRSATACGSKGGEGAGEGGDGGGKGFEIRRGRRYDIY</sequence>